<sequence>MDIMVSRLRKTLTVQQRTAAFEHTNKIAMEAAEDERRRREEKNERLRKLRLGEAHRVTGQADAPNSEIMPEK</sequence>
<evidence type="ECO:0000313" key="3">
    <source>
        <dbReference type="Proteomes" id="UP000542811"/>
    </source>
</evidence>
<accession>A0ABR6GI79</accession>
<dbReference type="Proteomes" id="UP000542811">
    <property type="component" value="Unassembled WGS sequence"/>
</dbReference>
<dbReference type="EMBL" id="JACHXX010000013">
    <property type="protein sequence ID" value="MBB3165941.1"/>
    <property type="molecule type" value="Genomic_DNA"/>
</dbReference>
<evidence type="ECO:0000256" key="1">
    <source>
        <dbReference type="SAM" id="MobiDB-lite"/>
    </source>
</evidence>
<gene>
    <name evidence="2" type="ORF">FHS25_006455</name>
</gene>
<protein>
    <submittedName>
        <fullName evidence="2">Tfp pilus assembly protein PilX</fullName>
    </submittedName>
</protein>
<feature type="compositionally biased region" description="Basic and acidic residues" evidence="1">
    <location>
        <begin position="34"/>
        <end position="56"/>
    </location>
</feature>
<comment type="caution">
    <text evidence="2">The sequence shown here is derived from an EMBL/GenBank/DDBJ whole genome shotgun (WGS) entry which is preliminary data.</text>
</comment>
<reference evidence="2 3" key="1">
    <citation type="submission" date="2020-08" db="EMBL/GenBank/DDBJ databases">
        <title>Genomic Encyclopedia of Type Strains, Phase III (KMG-III): the genomes of soil and plant-associated and newly described type strains.</title>
        <authorList>
            <person name="Whitman W."/>
        </authorList>
    </citation>
    <scope>NUCLEOTIDE SEQUENCE [LARGE SCALE GENOMIC DNA]</scope>
    <source>
        <strain evidence="2 3">CECT 8280</strain>
    </source>
</reference>
<evidence type="ECO:0000313" key="2">
    <source>
        <dbReference type="EMBL" id="MBB3165941.1"/>
    </source>
</evidence>
<feature type="region of interest" description="Disordered" evidence="1">
    <location>
        <begin position="30"/>
        <end position="72"/>
    </location>
</feature>
<proteinExistence type="predicted"/>
<keyword evidence="3" id="KW-1185">Reference proteome</keyword>
<organism evidence="2 3">
    <name type="scientific">Rhizobium laguerreae</name>
    <dbReference type="NCBI Taxonomy" id="1076926"/>
    <lineage>
        <taxon>Bacteria</taxon>
        <taxon>Pseudomonadati</taxon>
        <taxon>Pseudomonadota</taxon>
        <taxon>Alphaproteobacteria</taxon>
        <taxon>Hyphomicrobiales</taxon>
        <taxon>Rhizobiaceae</taxon>
        <taxon>Rhizobium/Agrobacterium group</taxon>
        <taxon>Rhizobium</taxon>
    </lineage>
</organism>
<dbReference type="RefSeq" id="WP_376774284.1">
    <property type="nucleotide sequence ID" value="NZ_JAAXQS010000003.1"/>
</dbReference>
<name>A0ABR6GI79_9HYPH</name>